<dbReference type="Pfam" id="PF01189">
    <property type="entry name" value="Methyltr_RsmB-F"/>
    <property type="match status" value="1"/>
</dbReference>
<gene>
    <name evidence="9" type="ORF">Sradi_6140900</name>
</gene>
<dbReference type="GO" id="GO:0008173">
    <property type="term" value="F:RNA methyltransferase activity"/>
    <property type="evidence" value="ECO:0007669"/>
    <property type="project" value="InterPro"/>
</dbReference>
<dbReference type="InterPro" id="IPR049560">
    <property type="entry name" value="MeTrfase_RsmB-F_NOP2_cat"/>
</dbReference>
<dbReference type="InterPro" id="IPR018314">
    <property type="entry name" value="RsmB/NOL1/NOP2-like_CS"/>
</dbReference>
<name>A0AAW2KM21_SESRA</name>
<reference evidence="9" key="1">
    <citation type="submission" date="2020-06" db="EMBL/GenBank/DDBJ databases">
        <authorList>
            <person name="Li T."/>
            <person name="Hu X."/>
            <person name="Zhang T."/>
            <person name="Song X."/>
            <person name="Zhang H."/>
            <person name="Dai N."/>
            <person name="Sheng W."/>
            <person name="Hou X."/>
            <person name="Wei L."/>
        </authorList>
    </citation>
    <scope>NUCLEOTIDE SEQUENCE</scope>
    <source>
        <strain evidence="9">G02</strain>
        <tissue evidence="9">Leaf</tissue>
    </source>
</reference>
<reference evidence="9" key="2">
    <citation type="journal article" date="2024" name="Plant">
        <title>Genomic evolution and insights into agronomic trait innovations of Sesamum species.</title>
        <authorList>
            <person name="Miao H."/>
            <person name="Wang L."/>
            <person name="Qu L."/>
            <person name="Liu H."/>
            <person name="Sun Y."/>
            <person name="Le M."/>
            <person name="Wang Q."/>
            <person name="Wei S."/>
            <person name="Zheng Y."/>
            <person name="Lin W."/>
            <person name="Duan Y."/>
            <person name="Cao H."/>
            <person name="Xiong S."/>
            <person name="Wang X."/>
            <person name="Wei L."/>
            <person name="Li C."/>
            <person name="Ma Q."/>
            <person name="Ju M."/>
            <person name="Zhao R."/>
            <person name="Li G."/>
            <person name="Mu C."/>
            <person name="Tian Q."/>
            <person name="Mei H."/>
            <person name="Zhang T."/>
            <person name="Gao T."/>
            <person name="Zhang H."/>
        </authorList>
    </citation>
    <scope>NUCLEOTIDE SEQUENCE</scope>
    <source>
        <strain evidence="9">G02</strain>
    </source>
</reference>
<dbReference type="PRINTS" id="PR02008">
    <property type="entry name" value="RCMTFAMILY"/>
</dbReference>
<dbReference type="InterPro" id="IPR023267">
    <property type="entry name" value="RCMT"/>
</dbReference>
<dbReference type="PROSITE" id="PS51686">
    <property type="entry name" value="SAM_MT_RSMB_NOP"/>
    <property type="match status" value="1"/>
</dbReference>
<dbReference type="PANTHER" id="PTHR22807">
    <property type="entry name" value="NOP2 YEAST -RELATED NOL1/NOP2/FMU SUN DOMAIN-CONTAINING"/>
    <property type="match status" value="1"/>
</dbReference>
<feature type="domain" description="SAM-dependent MTase RsmB/NOP-type" evidence="8">
    <location>
        <begin position="170"/>
        <end position="228"/>
    </location>
</feature>
<keyword evidence="3 6" id="KW-0808">Transferase</keyword>
<dbReference type="InterPro" id="IPR001678">
    <property type="entry name" value="MeTrfase_RsmB-F_NOP2_dom"/>
</dbReference>
<dbReference type="GO" id="GO:0003723">
    <property type="term" value="F:RNA binding"/>
    <property type="evidence" value="ECO:0007669"/>
    <property type="project" value="UniProtKB-UniRule"/>
</dbReference>
<evidence type="ECO:0000259" key="8">
    <source>
        <dbReference type="PROSITE" id="PS51686"/>
    </source>
</evidence>
<evidence type="ECO:0000256" key="2">
    <source>
        <dbReference type="ARBA" id="ARBA00022603"/>
    </source>
</evidence>
<dbReference type="SUPFAM" id="SSF53335">
    <property type="entry name" value="S-adenosyl-L-methionine-dependent methyltransferases"/>
    <property type="match status" value="1"/>
</dbReference>
<proteinExistence type="inferred from homology"/>
<evidence type="ECO:0000256" key="7">
    <source>
        <dbReference type="SAM" id="MobiDB-lite"/>
    </source>
</evidence>
<evidence type="ECO:0000313" key="9">
    <source>
        <dbReference type="EMBL" id="KAL0307236.1"/>
    </source>
</evidence>
<evidence type="ECO:0000256" key="4">
    <source>
        <dbReference type="ARBA" id="ARBA00022691"/>
    </source>
</evidence>
<dbReference type="EMBL" id="JACGWJ010000028">
    <property type="protein sequence ID" value="KAL0307236.1"/>
    <property type="molecule type" value="Genomic_DNA"/>
</dbReference>
<protein>
    <submittedName>
        <fullName evidence="9">rRNA (Cytosine-C(5))-methyltransferase NOP2C</fullName>
    </submittedName>
</protein>
<evidence type="ECO:0000256" key="3">
    <source>
        <dbReference type="ARBA" id="ARBA00022679"/>
    </source>
</evidence>
<comment type="caution">
    <text evidence="6">Lacks conserved residue(s) required for the propagation of feature annotation.</text>
</comment>
<dbReference type="Gene3D" id="3.40.50.150">
    <property type="entry name" value="Vaccinia Virus protein VP39"/>
    <property type="match status" value="1"/>
</dbReference>
<evidence type="ECO:0000256" key="5">
    <source>
        <dbReference type="ARBA" id="ARBA00022884"/>
    </source>
</evidence>
<dbReference type="PANTHER" id="PTHR22807:SF34">
    <property type="entry name" value="TRNA (CYTOSINE(72)-C(5))-METHYLTRANSFERASE NSUN6"/>
    <property type="match status" value="1"/>
</dbReference>
<dbReference type="GO" id="GO:0001510">
    <property type="term" value="P:RNA methylation"/>
    <property type="evidence" value="ECO:0007669"/>
    <property type="project" value="InterPro"/>
</dbReference>
<dbReference type="AlphaFoldDB" id="A0AAW2KM21"/>
<sequence>MVEVVGDDNPVCQKVCATTLESLFPSSTCKSSYANNPTNVPMWSAPPTVVLDIQKLAAEMGLKCITTYKLDALRSVQRINKSVCQDAPMCGESESIQNSDSLTSIIQEISETALDCTHELDEAASIEQLKNKVYTSKAEVRKSTRKMRNGPGRNNSLGGRVERSKGFLPNSFDRVLLDAPCSALGLRPRLFAGEDTVESLRTHAKYQRRMFDQAVQLVRPGGVIVYST</sequence>
<dbReference type="PROSITE" id="PS01153">
    <property type="entry name" value="NOL1_NOP2_SUN"/>
    <property type="match status" value="1"/>
</dbReference>
<feature type="region of interest" description="Disordered" evidence="7">
    <location>
        <begin position="140"/>
        <end position="162"/>
    </location>
</feature>
<comment type="caution">
    <text evidence="9">The sequence shown here is derived from an EMBL/GenBank/DDBJ whole genome shotgun (WGS) entry which is preliminary data.</text>
</comment>
<keyword evidence="2 6" id="KW-0489">Methyltransferase</keyword>
<dbReference type="InterPro" id="IPR029063">
    <property type="entry name" value="SAM-dependent_MTases_sf"/>
</dbReference>
<organism evidence="9">
    <name type="scientific">Sesamum radiatum</name>
    <name type="common">Black benniseed</name>
    <dbReference type="NCBI Taxonomy" id="300843"/>
    <lineage>
        <taxon>Eukaryota</taxon>
        <taxon>Viridiplantae</taxon>
        <taxon>Streptophyta</taxon>
        <taxon>Embryophyta</taxon>
        <taxon>Tracheophyta</taxon>
        <taxon>Spermatophyta</taxon>
        <taxon>Magnoliopsida</taxon>
        <taxon>eudicotyledons</taxon>
        <taxon>Gunneridae</taxon>
        <taxon>Pentapetalae</taxon>
        <taxon>asterids</taxon>
        <taxon>lamiids</taxon>
        <taxon>Lamiales</taxon>
        <taxon>Pedaliaceae</taxon>
        <taxon>Sesamum</taxon>
    </lineage>
</organism>
<evidence type="ECO:0000256" key="1">
    <source>
        <dbReference type="ARBA" id="ARBA00007494"/>
    </source>
</evidence>
<feature type="binding site" evidence="6">
    <location>
        <position position="178"/>
    </location>
    <ligand>
        <name>S-adenosyl-L-methionine</name>
        <dbReference type="ChEBI" id="CHEBI:59789"/>
    </ligand>
</feature>
<evidence type="ECO:0000256" key="6">
    <source>
        <dbReference type="PROSITE-ProRule" id="PRU01023"/>
    </source>
</evidence>
<keyword evidence="5 6" id="KW-0694">RNA-binding</keyword>
<accession>A0AAW2KM21</accession>
<comment type="similarity">
    <text evidence="1 6">Belongs to the class I-like SAM-binding methyltransferase superfamily. RsmB/NOP family.</text>
</comment>
<keyword evidence="4 6" id="KW-0949">S-adenosyl-L-methionine</keyword>